<protein>
    <recommendedName>
        <fullName evidence="2">HEPN AbiU2-like domain-containing protein</fullName>
    </recommendedName>
</protein>
<reference evidence="1" key="1">
    <citation type="submission" date="2020-02" db="EMBL/GenBank/DDBJ databases">
        <authorList>
            <person name="Meier V. D."/>
        </authorList>
    </citation>
    <scope>NUCLEOTIDE SEQUENCE</scope>
    <source>
        <strain evidence="1">AVDCRST_MAG68</strain>
    </source>
</reference>
<name>A0A6J4LVX2_9BACT</name>
<evidence type="ECO:0008006" key="2">
    <source>
        <dbReference type="Google" id="ProtNLM"/>
    </source>
</evidence>
<accession>A0A6J4LVX2</accession>
<evidence type="ECO:0000313" key="1">
    <source>
        <dbReference type="EMBL" id="CAA9343366.1"/>
    </source>
</evidence>
<proteinExistence type="predicted"/>
<organism evidence="1">
    <name type="scientific">uncultured Gemmatimonadota bacterium</name>
    <dbReference type="NCBI Taxonomy" id="203437"/>
    <lineage>
        <taxon>Bacteria</taxon>
        <taxon>Pseudomonadati</taxon>
        <taxon>Gemmatimonadota</taxon>
        <taxon>environmental samples</taxon>
    </lineage>
</organism>
<dbReference type="AlphaFoldDB" id="A0A6J4LVX2"/>
<gene>
    <name evidence="1" type="ORF">AVDCRST_MAG68-3163</name>
</gene>
<sequence length="194" mass="21731">MARRSESDTEHVSHTFREFMEMFTLLLDEANRSYAHVTLLNDQFARRAFVRATFAYIEGVTYGLKQVALLASEGTFKPGELALLKEESYEISEAGKLKIRAARLSTLANIRLAFSALSRSQGTDYRLPVHDQPWSTLKEALQVRHRITHPKSTVSLLVSDAEVQSVYSAGEWFMDCVKSAFAAAVTKDAPEPTV</sequence>
<dbReference type="EMBL" id="CADCTW010000150">
    <property type="protein sequence ID" value="CAA9343366.1"/>
    <property type="molecule type" value="Genomic_DNA"/>
</dbReference>